<dbReference type="AlphaFoldDB" id="A0A4P2QCM5"/>
<evidence type="ECO:0000313" key="3">
    <source>
        <dbReference type="EMBL" id="AUX27076.1"/>
    </source>
</evidence>
<gene>
    <name evidence="3" type="ORF">SOCEGT47_076550</name>
</gene>
<feature type="region of interest" description="Disordered" evidence="1">
    <location>
        <begin position="154"/>
        <end position="192"/>
    </location>
</feature>
<evidence type="ECO:0000313" key="4">
    <source>
        <dbReference type="Proteomes" id="UP000295781"/>
    </source>
</evidence>
<protein>
    <recommendedName>
        <fullName evidence="5">Secreted protein</fullName>
    </recommendedName>
</protein>
<accession>A0A4P2QCM5</accession>
<evidence type="ECO:0000256" key="1">
    <source>
        <dbReference type="SAM" id="MobiDB-lite"/>
    </source>
</evidence>
<reference evidence="3 4" key="1">
    <citation type="submission" date="2015-09" db="EMBL/GenBank/DDBJ databases">
        <title>Sorangium comparison.</title>
        <authorList>
            <person name="Zaburannyi N."/>
            <person name="Bunk B."/>
            <person name="Overmann J."/>
            <person name="Mueller R."/>
        </authorList>
    </citation>
    <scope>NUCLEOTIDE SEQUENCE [LARGE SCALE GENOMIC DNA]</scope>
    <source>
        <strain evidence="3 4">So ceGT47</strain>
    </source>
</reference>
<name>A0A4P2QCM5_SORCE</name>
<dbReference type="OrthoDB" id="5508865at2"/>
<feature type="compositionally biased region" description="Pro residues" evidence="1">
    <location>
        <begin position="179"/>
        <end position="192"/>
    </location>
</feature>
<keyword evidence="2" id="KW-0732">Signal</keyword>
<dbReference type="EMBL" id="CP012670">
    <property type="protein sequence ID" value="AUX27076.1"/>
    <property type="molecule type" value="Genomic_DNA"/>
</dbReference>
<feature type="signal peptide" evidence="2">
    <location>
        <begin position="1"/>
        <end position="23"/>
    </location>
</feature>
<evidence type="ECO:0000256" key="2">
    <source>
        <dbReference type="SAM" id="SignalP"/>
    </source>
</evidence>
<dbReference type="RefSeq" id="WP_129355116.1">
    <property type="nucleotide sequence ID" value="NZ_CP012670.1"/>
</dbReference>
<sequence>MIRRALCCAAASALLVLARPALADRVAVLPARGGTDEAARGAAQAEVARGLVALGHTPVQDSAVTAALAGVADGVADTTDEYRAVSAQTGADWVLASTVEPAVTSARVELTAYLASTGRVESVAREVDRGRSPEQTREMLAVLLRPEGLGAGALPWERSAPAGLPLPPPPAGAAAPDQAAPPPLPGPPPSPPARAVEMAYPLGPERVWPAYSGGRRLAVTASLGAAVAAARLEGASGSAASLVGAARVSYAVADRGLELFAGGGGNLVGPGAGWLEGGARFLLTPSLTPEGGAYRAFPLHVGPSLLAGAFFRSGGGEVVRPGGATYRGDLEVHPVLGASLDVVLGLSRSAQLEAQLGNLRWVPTADGSLLLLGATLGAGLRF</sequence>
<dbReference type="Proteomes" id="UP000295781">
    <property type="component" value="Chromosome"/>
</dbReference>
<organism evidence="3 4">
    <name type="scientific">Sorangium cellulosum</name>
    <name type="common">Polyangium cellulosum</name>
    <dbReference type="NCBI Taxonomy" id="56"/>
    <lineage>
        <taxon>Bacteria</taxon>
        <taxon>Pseudomonadati</taxon>
        <taxon>Myxococcota</taxon>
        <taxon>Polyangia</taxon>
        <taxon>Polyangiales</taxon>
        <taxon>Polyangiaceae</taxon>
        <taxon>Sorangium</taxon>
    </lineage>
</organism>
<evidence type="ECO:0008006" key="5">
    <source>
        <dbReference type="Google" id="ProtNLM"/>
    </source>
</evidence>
<proteinExistence type="predicted"/>
<feature type="chain" id="PRO_5020876296" description="Secreted protein" evidence="2">
    <location>
        <begin position="24"/>
        <end position="382"/>
    </location>
</feature>